<dbReference type="SUPFAM" id="SSF46565">
    <property type="entry name" value="Chaperone J-domain"/>
    <property type="match status" value="1"/>
</dbReference>
<dbReference type="Proteomes" id="UP001165120">
    <property type="component" value="Unassembled WGS sequence"/>
</dbReference>
<dbReference type="GO" id="GO:0031072">
    <property type="term" value="F:heat shock protein binding"/>
    <property type="evidence" value="ECO:0007669"/>
    <property type="project" value="InterPro"/>
</dbReference>
<dbReference type="Pfam" id="PF00226">
    <property type="entry name" value="DnaJ"/>
    <property type="match status" value="1"/>
</dbReference>
<dbReference type="SMART" id="SM00271">
    <property type="entry name" value="DnaJ"/>
    <property type="match status" value="1"/>
</dbReference>
<keyword evidence="3 7" id="KW-0863">Zinc-finger</keyword>
<reference evidence="11" key="1">
    <citation type="submission" date="2023-04" db="EMBL/GenBank/DDBJ databases">
        <title>Candida boidinii NBRC 10035.</title>
        <authorList>
            <person name="Ichikawa N."/>
            <person name="Sato H."/>
            <person name="Tonouchi N."/>
        </authorList>
    </citation>
    <scope>NUCLEOTIDE SEQUENCE</scope>
    <source>
        <strain evidence="11">NBRC 10035</strain>
    </source>
</reference>
<feature type="zinc finger region" description="CR-type" evidence="7">
    <location>
        <begin position="231"/>
        <end position="312"/>
    </location>
</feature>
<feature type="domain" description="CR-type" evidence="10">
    <location>
        <begin position="231"/>
        <end position="312"/>
    </location>
</feature>
<dbReference type="PROSITE" id="PS50076">
    <property type="entry name" value="DNAJ_2"/>
    <property type="match status" value="1"/>
</dbReference>
<keyword evidence="2" id="KW-0677">Repeat</keyword>
<dbReference type="SUPFAM" id="SSF49493">
    <property type="entry name" value="HSP40/DnaJ peptide-binding domain"/>
    <property type="match status" value="2"/>
</dbReference>
<dbReference type="InterPro" id="IPR008971">
    <property type="entry name" value="HSP40/DnaJ_pept-bd"/>
</dbReference>
<dbReference type="InterPro" id="IPR001623">
    <property type="entry name" value="DnaJ_domain"/>
</dbReference>
<evidence type="ECO:0000313" key="11">
    <source>
        <dbReference type="EMBL" id="GME67538.1"/>
    </source>
</evidence>
<dbReference type="SUPFAM" id="SSF57938">
    <property type="entry name" value="DnaJ/Hsp40 cysteine-rich domain"/>
    <property type="match status" value="1"/>
</dbReference>
<organism evidence="11 12">
    <name type="scientific">Candida boidinii</name>
    <name type="common">Yeast</name>
    <dbReference type="NCBI Taxonomy" id="5477"/>
    <lineage>
        <taxon>Eukaryota</taxon>
        <taxon>Fungi</taxon>
        <taxon>Dikarya</taxon>
        <taxon>Ascomycota</taxon>
        <taxon>Saccharomycotina</taxon>
        <taxon>Pichiomycetes</taxon>
        <taxon>Pichiales</taxon>
        <taxon>Pichiaceae</taxon>
        <taxon>Ogataea</taxon>
        <taxon>Ogataea/Candida clade</taxon>
    </lineage>
</organism>
<feature type="domain" description="J" evidence="9">
    <location>
        <begin position="72"/>
        <end position="136"/>
    </location>
</feature>
<dbReference type="Gene3D" id="1.10.287.110">
    <property type="entry name" value="DnaJ domain"/>
    <property type="match status" value="1"/>
</dbReference>
<evidence type="ECO:0000256" key="4">
    <source>
        <dbReference type="ARBA" id="ARBA00022833"/>
    </source>
</evidence>
<name>A0A9W6SVL1_CANBO</name>
<dbReference type="GO" id="GO:0009408">
    <property type="term" value="P:response to heat"/>
    <property type="evidence" value="ECO:0007669"/>
    <property type="project" value="InterPro"/>
</dbReference>
<dbReference type="GO" id="GO:0051082">
    <property type="term" value="F:unfolded protein binding"/>
    <property type="evidence" value="ECO:0007669"/>
    <property type="project" value="InterPro"/>
</dbReference>
<keyword evidence="12" id="KW-1185">Reference proteome</keyword>
<dbReference type="Gene3D" id="2.10.230.10">
    <property type="entry name" value="Heat shock protein DnaJ, cysteine-rich domain"/>
    <property type="match status" value="1"/>
</dbReference>
<keyword evidence="4 7" id="KW-0862">Zinc</keyword>
<dbReference type="PROSITE" id="PS00636">
    <property type="entry name" value="DNAJ_1"/>
    <property type="match status" value="1"/>
</dbReference>
<dbReference type="AlphaFoldDB" id="A0A9W6SVL1"/>
<evidence type="ECO:0000256" key="3">
    <source>
        <dbReference type="ARBA" id="ARBA00022771"/>
    </source>
</evidence>
<evidence type="ECO:0000256" key="5">
    <source>
        <dbReference type="ARBA" id="ARBA00023186"/>
    </source>
</evidence>
<dbReference type="HAMAP" id="MF_01152">
    <property type="entry name" value="DnaJ"/>
    <property type="match status" value="1"/>
</dbReference>
<feature type="region of interest" description="Disordered" evidence="8">
    <location>
        <begin position="462"/>
        <end position="507"/>
    </location>
</feature>
<feature type="compositionally biased region" description="Low complexity" evidence="8">
    <location>
        <begin position="477"/>
        <end position="492"/>
    </location>
</feature>
<dbReference type="GO" id="GO:0008270">
    <property type="term" value="F:zinc ion binding"/>
    <property type="evidence" value="ECO:0007669"/>
    <property type="project" value="UniProtKB-KW"/>
</dbReference>
<keyword evidence="1 7" id="KW-0479">Metal-binding</keyword>
<dbReference type="FunFam" id="2.10.230.10:FF:000001">
    <property type="entry name" value="DnaJ subfamily A member 2"/>
    <property type="match status" value="1"/>
</dbReference>
<evidence type="ECO:0000256" key="8">
    <source>
        <dbReference type="SAM" id="MobiDB-lite"/>
    </source>
</evidence>
<dbReference type="InterPro" id="IPR036410">
    <property type="entry name" value="HSP_DnaJ_Cys-rich_dom_sf"/>
</dbReference>
<dbReference type="Gene3D" id="2.60.260.20">
    <property type="entry name" value="Urease metallochaperone UreE, N-terminal domain"/>
    <property type="match status" value="2"/>
</dbReference>
<proteinExistence type="inferred from homology"/>
<dbReference type="PRINTS" id="PR00625">
    <property type="entry name" value="JDOMAIN"/>
</dbReference>
<dbReference type="PANTHER" id="PTHR43096">
    <property type="entry name" value="DNAJ HOMOLOG 1, MITOCHONDRIAL-RELATED"/>
    <property type="match status" value="1"/>
</dbReference>
<keyword evidence="5" id="KW-0143">Chaperone</keyword>
<evidence type="ECO:0000259" key="10">
    <source>
        <dbReference type="PROSITE" id="PS51188"/>
    </source>
</evidence>
<dbReference type="FunFam" id="2.60.260.20:FF:000005">
    <property type="entry name" value="Chaperone protein dnaJ 1, mitochondrial"/>
    <property type="match status" value="1"/>
</dbReference>
<dbReference type="InterPro" id="IPR036869">
    <property type="entry name" value="J_dom_sf"/>
</dbReference>
<dbReference type="InterPro" id="IPR018253">
    <property type="entry name" value="DnaJ_domain_CS"/>
</dbReference>
<dbReference type="InterPro" id="IPR012724">
    <property type="entry name" value="DnaJ"/>
</dbReference>
<evidence type="ECO:0000256" key="6">
    <source>
        <dbReference type="ARBA" id="ARBA00072890"/>
    </source>
</evidence>
<dbReference type="Pfam" id="PF00684">
    <property type="entry name" value="DnaJ_CXXCXGXG"/>
    <property type="match status" value="1"/>
</dbReference>
<dbReference type="CDD" id="cd06257">
    <property type="entry name" value="DnaJ"/>
    <property type="match status" value="1"/>
</dbReference>
<dbReference type="Pfam" id="PF01556">
    <property type="entry name" value="DnaJ_C"/>
    <property type="match status" value="1"/>
</dbReference>
<dbReference type="InterPro" id="IPR001305">
    <property type="entry name" value="HSP_DnaJ_Cys-rich_dom"/>
</dbReference>
<comment type="caution">
    <text evidence="11">The sequence shown here is derived from an EMBL/GenBank/DDBJ whole genome shotgun (WGS) entry which is preliminary data.</text>
</comment>
<dbReference type="GO" id="GO:0005524">
    <property type="term" value="F:ATP binding"/>
    <property type="evidence" value="ECO:0007669"/>
    <property type="project" value="InterPro"/>
</dbReference>
<evidence type="ECO:0000256" key="7">
    <source>
        <dbReference type="PROSITE-ProRule" id="PRU00546"/>
    </source>
</evidence>
<protein>
    <recommendedName>
        <fullName evidence="6">DnaJ homolog 1, mitochondrial</fullName>
    </recommendedName>
</protein>
<gene>
    <name evidence="11" type="ORF">Cboi02_000094000</name>
</gene>
<dbReference type="CDD" id="cd10719">
    <property type="entry name" value="DnaJ_zf"/>
    <property type="match status" value="1"/>
</dbReference>
<sequence length="531" mass="57173">MYMNIIKKSILKTGQSVTSQHELVCFVQSTRGFHCLANSSDDNNRRDLSQRSHNFKNFIRKFHSTSKAQLEDPYKTLGVANSASSSDIKKAYYKLAKKYHPDINKEDGAEAKFHELQEAYDILSDPSKKSQYDQFGAAAFQNGGGAGGPGGAGGAYGGNPFGGFEGFGGAGGNPFANGGGQGGFGFSFEDLFGEAMGGGRGGKRSSNYMQHFQGDDIEVLKTISFKESIFGTQATIEYDALNQCNDCTGSGLKKNKKKSTCQACGGTGSQIHYLQAGFQMASTCKACGGTGVSVKKGDECDTCHGEGVKNQHKVTEIKLPKGVRDGTRVRVAGAGDAAHTTTAPNYKLSNGDLIIRVRVKPDPNFVRDGNNIIYKCEIPMTTAALGGIVEVPTLEGQNIKLRIPKGSEEGRIISVPERGVPYGSHNRGDLKVILKVKVLKPLNATQTALLEALADAFNDENANRVDPSWKPLEDLNKNSNNKNNNINNDNANGEPSSDNDSHENKLKKIESFLSGAFKRILGDSKNNEEKK</sequence>
<dbReference type="EMBL" id="BSXN01000192">
    <property type="protein sequence ID" value="GME67538.1"/>
    <property type="molecule type" value="Genomic_DNA"/>
</dbReference>
<evidence type="ECO:0000313" key="12">
    <source>
        <dbReference type="Proteomes" id="UP001165120"/>
    </source>
</evidence>
<accession>A0A9W6SVL1</accession>
<evidence type="ECO:0000256" key="1">
    <source>
        <dbReference type="ARBA" id="ARBA00022723"/>
    </source>
</evidence>
<dbReference type="GO" id="GO:0005737">
    <property type="term" value="C:cytoplasm"/>
    <property type="evidence" value="ECO:0007669"/>
    <property type="project" value="TreeGrafter"/>
</dbReference>
<evidence type="ECO:0000259" key="9">
    <source>
        <dbReference type="PROSITE" id="PS50076"/>
    </source>
</evidence>
<dbReference type="PANTHER" id="PTHR43096:SF52">
    <property type="entry name" value="DNAJ HOMOLOG 1, MITOCHONDRIAL-RELATED"/>
    <property type="match status" value="1"/>
</dbReference>
<dbReference type="GO" id="GO:0042026">
    <property type="term" value="P:protein refolding"/>
    <property type="evidence" value="ECO:0007669"/>
    <property type="project" value="TreeGrafter"/>
</dbReference>
<evidence type="ECO:0000256" key="2">
    <source>
        <dbReference type="ARBA" id="ARBA00022737"/>
    </source>
</evidence>
<dbReference type="PROSITE" id="PS51188">
    <property type="entry name" value="ZF_CR"/>
    <property type="match status" value="1"/>
</dbReference>
<dbReference type="InterPro" id="IPR002939">
    <property type="entry name" value="DnaJ_C"/>
</dbReference>
<dbReference type="CDD" id="cd10747">
    <property type="entry name" value="DnaJ_C"/>
    <property type="match status" value="1"/>
</dbReference>